<proteinExistence type="predicted"/>
<accession>A0A484HDK9</accession>
<dbReference type="SUPFAM" id="SSF81301">
    <property type="entry name" value="Nucleotidyltransferase"/>
    <property type="match status" value="1"/>
</dbReference>
<dbReference type="GO" id="GO:0016779">
    <property type="term" value="F:nucleotidyltransferase activity"/>
    <property type="evidence" value="ECO:0007669"/>
    <property type="project" value="InterPro"/>
</dbReference>
<evidence type="ECO:0000313" key="2">
    <source>
        <dbReference type="EMBL" id="VEN73266.1"/>
    </source>
</evidence>
<protein>
    <recommendedName>
        <fullName evidence="1">Polymerase nucleotidyl transferase domain-containing protein</fullName>
    </recommendedName>
</protein>
<dbReference type="CDD" id="cd05403">
    <property type="entry name" value="NT_KNTase_like"/>
    <property type="match status" value="1"/>
</dbReference>
<name>A0A484HDK9_9BACT</name>
<dbReference type="EMBL" id="CAACVI010000006">
    <property type="protein sequence ID" value="VEN73266.1"/>
    <property type="molecule type" value="Genomic_DNA"/>
</dbReference>
<reference evidence="2" key="1">
    <citation type="submission" date="2019-01" db="EMBL/GenBank/DDBJ databases">
        <authorList>
            <consortium name="Genoscope - CEA"/>
            <person name="William W."/>
        </authorList>
    </citation>
    <scope>NUCLEOTIDE SEQUENCE</scope>
    <source>
        <strain evidence="2">CR-1</strain>
    </source>
</reference>
<gene>
    <name evidence="2" type="ORF">EPICR_140027</name>
</gene>
<dbReference type="InterPro" id="IPR043519">
    <property type="entry name" value="NT_sf"/>
</dbReference>
<dbReference type="Gene3D" id="3.30.460.10">
    <property type="entry name" value="Beta Polymerase, domain 2"/>
    <property type="match status" value="1"/>
</dbReference>
<dbReference type="AlphaFoldDB" id="A0A484HDK9"/>
<evidence type="ECO:0000259" key="1">
    <source>
        <dbReference type="Pfam" id="PF01909"/>
    </source>
</evidence>
<dbReference type="InterPro" id="IPR002934">
    <property type="entry name" value="Polymerase_NTP_transf_dom"/>
</dbReference>
<sequence>MAIKGGYFTENSDIDLLIKFKDIPFEKYADNYFKLHELFENMFGRKVDLMTENSLSNPYLLSAMTSWTLFSARTS</sequence>
<organism evidence="2">
    <name type="scientific">uncultured Desulfobacteraceae bacterium</name>
    <dbReference type="NCBI Taxonomy" id="218296"/>
    <lineage>
        <taxon>Bacteria</taxon>
        <taxon>Pseudomonadati</taxon>
        <taxon>Thermodesulfobacteriota</taxon>
        <taxon>Desulfobacteria</taxon>
        <taxon>Desulfobacterales</taxon>
        <taxon>Desulfobacteraceae</taxon>
        <taxon>environmental samples</taxon>
    </lineage>
</organism>
<feature type="domain" description="Polymerase nucleotidyl transferase" evidence="1">
    <location>
        <begin position="6"/>
        <end position="60"/>
    </location>
</feature>
<dbReference type="Pfam" id="PF01909">
    <property type="entry name" value="NTP_transf_2"/>
    <property type="match status" value="1"/>
</dbReference>